<evidence type="ECO:0000256" key="2">
    <source>
        <dbReference type="ARBA" id="ARBA00007647"/>
    </source>
</evidence>
<evidence type="ECO:0000256" key="9">
    <source>
        <dbReference type="SAM" id="MobiDB-lite"/>
    </source>
</evidence>
<evidence type="ECO:0000313" key="11">
    <source>
        <dbReference type="Proteomes" id="UP001314263"/>
    </source>
</evidence>
<keyword evidence="11" id="KW-1185">Reference proteome</keyword>
<sequence>MARGCWEGPSASCSSSASAAPCSPCTSSSQCKISRQRASGIMPCQRACQAVFLLLLMENAEGMNQARRDLHAQEDIQSEQKQADELAICAIVRDQQEGLREWVEWHRSMGVGRFYIMDYNSSKPTGREIADHTSSGLVDLFYSSNLQETTRYPQLYVYDICLTKFGEYHKWMAFLDVDEFLVLQPGAGKRKLPEFLKDYDSFGGVVANLKVFGSSGYKSRPQGSLLRNYIKCLPQQHDENMKVRTIVHTAMDPALHMLTPHNVRFRDQFYAVDEGKRPVKESFSTPEVITERIAVHKYPLKVAKAKAGSKKAKASSSTEKEISYYAQFDKEAQDNCISGKQAFAAAKNES</sequence>
<dbReference type="GO" id="GO:0005737">
    <property type="term" value="C:cytoplasm"/>
    <property type="evidence" value="ECO:0007669"/>
    <property type="project" value="TreeGrafter"/>
</dbReference>
<protein>
    <recommendedName>
        <fullName evidence="8">Glycosyltransferase family 92 protein</fullName>
        <ecNumber evidence="8">2.4.1.-</ecNumber>
    </recommendedName>
</protein>
<organism evidence="10 11">
    <name type="scientific">Coccomyxa viridis</name>
    <dbReference type="NCBI Taxonomy" id="1274662"/>
    <lineage>
        <taxon>Eukaryota</taxon>
        <taxon>Viridiplantae</taxon>
        <taxon>Chlorophyta</taxon>
        <taxon>core chlorophytes</taxon>
        <taxon>Trebouxiophyceae</taxon>
        <taxon>Trebouxiophyceae incertae sedis</taxon>
        <taxon>Coccomyxaceae</taxon>
        <taxon>Coccomyxa</taxon>
    </lineage>
</organism>
<keyword evidence="7" id="KW-0472">Membrane</keyword>
<name>A0AAV1IJK5_9CHLO</name>
<dbReference type="EC" id="2.4.1.-" evidence="8"/>
<dbReference type="InterPro" id="IPR008166">
    <property type="entry name" value="Glyco_transf_92"/>
</dbReference>
<accession>A0AAV1IJK5</accession>
<evidence type="ECO:0000256" key="6">
    <source>
        <dbReference type="ARBA" id="ARBA00022989"/>
    </source>
</evidence>
<dbReference type="Proteomes" id="UP001314263">
    <property type="component" value="Unassembled WGS sequence"/>
</dbReference>
<comment type="subcellular location">
    <subcellularLocation>
        <location evidence="1">Membrane</location>
        <topology evidence="1">Single-pass membrane protein</topology>
    </subcellularLocation>
</comment>
<keyword evidence="6" id="KW-1133">Transmembrane helix</keyword>
<dbReference type="GO" id="GO:0016757">
    <property type="term" value="F:glycosyltransferase activity"/>
    <property type="evidence" value="ECO:0007669"/>
    <property type="project" value="UniProtKB-UniRule"/>
</dbReference>
<dbReference type="PANTHER" id="PTHR21461:SF69">
    <property type="entry name" value="GLYCOSYLTRANSFERASE FAMILY 92 PROTEIN"/>
    <property type="match status" value="1"/>
</dbReference>
<proteinExistence type="inferred from homology"/>
<keyword evidence="3 8" id="KW-0328">Glycosyltransferase</keyword>
<evidence type="ECO:0000256" key="7">
    <source>
        <dbReference type="ARBA" id="ARBA00023136"/>
    </source>
</evidence>
<gene>
    <name evidence="10" type="ORF">CVIRNUC_010532</name>
</gene>
<evidence type="ECO:0000256" key="1">
    <source>
        <dbReference type="ARBA" id="ARBA00004167"/>
    </source>
</evidence>
<keyword evidence="4 8" id="KW-0808">Transferase</keyword>
<feature type="compositionally biased region" description="Low complexity" evidence="9">
    <location>
        <begin position="9"/>
        <end position="23"/>
    </location>
</feature>
<evidence type="ECO:0000256" key="3">
    <source>
        <dbReference type="ARBA" id="ARBA00022676"/>
    </source>
</evidence>
<dbReference type="GO" id="GO:0016020">
    <property type="term" value="C:membrane"/>
    <property type="evidence" value="ECO:0007669"/>
    <property type="project" value="UniProtKB-SubCell"/>
</dbReference>
<dbReference type="AlphaFoldDB" id="A0AAV1IJK5"/>
<evidence type="ECO:0000313" key="10">
    <source>
        <dbReference type="EMBL" id="CAK0787314.1"/>
    </source>
</evidence>
<dbReference type="Pfam" id="PF01697">
    <property type="entry name" value="Glyco_transf_92"/>
    <property type="match status" value="1"/>
</dbReference>
<comment type="similarity">
    <text evidence="2 8">Belongs to the glycosyltransferase 92 family.</text>
</comment>
<comment type="caution">
    <text evidence="10">The sequence shown here is derived from an EMBL/GenBank/DDBJ whole genome shotgun (WGS) entry which is preliminary data.</text>
</comment>
<feature type="region of interest" description="Disordered" evidence="9">
    <location>
        <begin position="1"/>
        <end position="23"/>
    </location>
</feature>
<dbReference type="EMBL" id="CAUYUE010000016">
    <property type="protein sequence ID" value="CAK0787314.1"/>
    <property type="molecule type" value="Genomic_DNA"/>
</dbReference>
<keyword evidence="5" id="KW-0812">Transmembrane</keyword>
<evidence type="ECO:0000256" key="5">
    <source>
        <dbReference type="ARBA" id="ARBA00022692"/>
    </source>
</evidence>
<evidence type="ECO:0000256" key="8">
    <source>
        <dbReference type="RuleBase" id="RU366017"/>
    </source>
</evidence>
<reference evidence="10 11" key="1">
    <citation type="submission" date="2023-10" db="EMBL/GenBank/DDBJ databases">
        <authorList>
            <person name="Maclean D."/>
            <person name="Macfadyen A."/>
        </authorList>
    </citation>
    <scope>NUCLEOTIDE SEQUENCE [LARGE SCALE GENOMIC DNA]</scope>
</reference>
<dbReference type="PANTHER" id="PTHR21461">
    <property type="entry name" value="GLYCOSYLTRANSFERASE FAMILY 92 PROTEIN"/>
    <property type="match status" value="1"/>
</dbReference>
<evidence type="ECO:0000256" key="4">
    <source>
        <dbReference type="ARBA" id="ARBA00022679"/>
    </source>
</evidence>